<reference evidence="1 2" key="1">
    <citation type="submission" date="2016-10" db="EMBL/GenBank/DDBJ databases">
        <authorList>
            <person name="de Groot N.N."/>
        </authorList>
    </citation>
    <scope>NUCLEOTIDE SEQUENCE [LARGE SCALE GENOMIC DNA]</scope>
    <source>
        <strain evidence="1 2">CGMCC 1.7005</strain>
    </source>
</reference>
<dbReference type="Pfam" id="PF20420">
    <property type="entry name" value="DUF6702"/>
    <property type="match status" value="1"/>
</dbReference>
<dbReference type="OrthoDB" id="5735516at2"/>
<organism evidence="1 2">
    <name type="scientific">Lishizhenia tianjinensis</name>
    <dbReference type="NCBI Taxonomy" id="477690"/>
    <lineage>
        <taxon>Bacteria</taxon>
        <taxon>Pseudomonadati</taxon>
        <taxon>Bacteroidota</taxon>
        <taxon>Flavobacteriia</taxon>
        <taxon>Flavobacteriales</taxon>
        <taxon>Crocinitomicaceae</taxon>
        <taxon>Lishizhenia</taxon>
    </lineage>
</organism>
<dbReference type="Proteomes" id="UP000236454">
    <property type="component" value="Unassembled WGS sequence"/>
</dbReference>
<dbReference type="EMBL" id="FPAS01000001">
    <property type="protein sequence ID" value="SFT55377.1"/>
    <property type="molecule type" value="Genomic_DNA"/>
</dbReference>
<dbReference type="RefSeq" id="WP_090247480.1">
    <property type="nucleotide sequence ID" value="NZ_FPAS01000001.1"/>
</dbReference>
<keyword evidence="2" id="KW-1185">Reference proteome</keyword>
<protein>
    <submittedName>
        <fullName evidence="1">Uncharacterized protein</fullName>
    </submittedName>
</protein>
<proteinExistence type="predicted"/>
<sequence>MYKFTLGFLGLLSICALSSFALHEYFFGFAEMEYNSEDKKFEISIQTTAHDFEHHMEHMGVELGHIEKLSVEDSLFQLALEEINNGFRISKEGKALDLKCIGFEVNLKDELFFYLQSETTDKSGKWDIEFDLMMNSFPKQQNKLNYVEKGAKTALTFLFSNKERTLEIK</sequence>
<dbReference type="STRING" id="477690.SAMN05216474_1282"/>
<evidence type="ECO:0000313" key="2">
    <source>
        <dbReference type="Proteomes" id="UP000236454"/>
    </source>
</evidence>
<gene>
    <name evidence="1" type="ORF">SAMN05216474_1282</name>
</gene>
<name>A0A1I6YY49_9FLAO</name>
<dbReference type="InterPro" id="IPR046525">
    <property type="entry name" value="DUF6702"/>
</dbReference>
<accession>A0A1I6YY49</accession>
<dbReference type="AlphaFoldDB" id="A0A1I6YY49"/>
<evidence type="ECO:0000313" key="1">
    <source>
        <dbReference type="EMBL" id="SFT55377.1"/>
    </source>
</evidence>